<gene>
    <name evidence="4" type="ORF">SAMD00023353_2000650</name>
</gene>
<dbReference type="Proteomes" id="UP000054516">
    <property type="component" value="Unassembled WGS sequence"/>
</dbReference>
<evidence type="ECO:0000313" key="4">
    <source>
        <dbReference type="EMBL" id="GAP86667.2"/>
    </source>
</evidence>
<feature type="compositionally biased region" description="Basic residues" evidence="2">
    <location>
        <begin position="506"/>
        <end position="516"/>
    </location>
</feature>
<dbReference type="STRING" id="77044.A0A1W2TF45"/>
<dbReference type="EMBL" id="DF977465">
    <property type="protein sequence ID" value="GAP86667.2"/>
    <property type="molecule type" value="Genomic_DNA"/>
</dbReference>
<feature type="domain" description="C2H2-type" evidence="3">
    <location>
        <begin position="144"/>
        <end position="167"/>
    </location>
</feature>
<dbReference type="OrthoDB" id="654211at2759"/>
<keyword evidence="4" id="KW-0371">Homeobox</keyword>
<dbReference type="SMART" id="SM00355">
    <property type="entry name" value="ZnF_C2H2"/>
    <property type="match status" value="3"/>
</dbReference>
<dbReference type="PROSITE" id="PS00028">
    <property type="entry name" value="ZINC_FINGER_C2H2_1"/>
    <property type="match status" value="2"/>
</dbReference>
<evidence type="ECO:0000313" key="5">
    <source>
        <dbReference type="Proteomes" id="UP000054516"/>
    </source>
</evidence>
<feature type="domain" description="C2H2-type" evidence="3">
    <location>
        <begin position="115"/>
        <end position="143"/>
    </location>
</feature>
<feature type="region of interest" description="Disordered" evidence="2">
    <location>
        <begin position="495"/>
        <end position="549"/>
    </location>
</feature>
<dbReference type="PROSITE" id="PS50157">
    <property type="entry name" value="ZINC_FINGER_C2H2_2"/>
    <property type="match status" value="2"/>
</dbReference>
<sequence>MDDPSRILAQARQQLEALKQAGLSRDDLLALLEEETQQQHQPMAPVTPVTPVTPDASALHNYSYHDMNAAFKPPPQYRSSVSTVSSSSSRDSCFSAASVRSSVSSTTNPASESKFWCTSCNKTFKRKFDWKRHEEEFHDRSRKYPCDSCNQSFWGPNTFNQHHKSAHGCQTCPHAEMVMRPMRKRRAYGCGFCAALHGQFERHIDHVATHFESGMTKNDWSHSNVIYGLLHQHGIIEAWKALVASKHNRFNDRQPMFGWPPESTGRAHGFVENENPGQLQDLLEFFDGTKDSAKKIVQLAETCVHVVLRPKTPPASPAAGSDSIPPSSGTGNSSHRQSVSRATVREPRRSASTSAIMKGSKSVRRTASSSNAFETQPPKVGLASVPSMTLPSTPAQPHQQLGSTGNVYPSYIPSPNTATHTQPSLTPISTHTSIYTDKALPPPPLDPVSPMAVDFPSFPEAHHMAPDPQTQSFLPEVDFVSDWHSFTSTLVGGVGDEQQQQQQQHQHQHPHQHPHQQQHQQQQTMTPFGTQGFPMTWGDLGHFPGAPGT</sequence>
<dbReference type="SUPFAM" id="SSF57667">
    <property type="entry name" value="beta-beta-alpha zinc fingers"/>
    <property type="match status" value="1"/>
</dbReference>
<keyword evidence="1" id="KW-0863">Zinc-finger</keyword>
<evidence type="ECO:0000256" key="1">
    <source>
        <dbReference type="PROSITE-ProRule" id="PRU00042"/>
    </source>
</evidence>
<feature type="region of interest" description="Disordered" evidence="2">
    <location>
        <begin position="312"/>
        <end position="425"/>
    </location>
</feature>
<evidence type="ECO:0000256" key="2">
    <source>
        <dbReference type="SAM" id="MobiDB-lite"/>
    </source>
</evidence>
<evidence type="ECO:0000259" key="3">
    <source>
        <dbReference type="PROSITE" id="PS50157"/>
    </source>
</evidence>
<name>A0A1W2TF45_ROSNE</name>
<keyword evidence="4" id="KW-0238">DNA-binding</keyword>
<proteinExistence type="predicted"/>
<organism evidence="4">
    <name type="scientific">Rosellinia necatrix</name>
    <name type="common">White root-rot fungus</name>
    <dbReference type="NCBI Taxonomy" id="77044"/>
    <lineage>
        <taxon>Eukaryota</taxon>
        <taxon>Fungi</taxon>
        <taxon>Dikarya</taxon>
        <taxon>Ascomycota</taxon>
        <taxon>Pezizomycotina</taxon>
        <taxon>Sordariomycetes</taxon>
        <taxon>Xylariomycetidae</taxon>
        <taxon>Xylariales</taxon>
        <taxon>Xylariaceae</taxon>
        <taxon>Rosellinia</taxon>
    </lineage>
</organism>
<accession>A0A1W2TF45</accession>
<dbReference type="GO" id="GO:0008270">
    <property type="term" value="F:zinc ion binding"/>
    <property type="evidence" value="ECO:0007669"/>
    <property type="project" value="UniProtKB-KW"/>
</dbReference>
<dbReference type="InterPro" id="IPR036236">
    <property type="entry name" value="Znf_C2H2_sf"/>
</dbReference>
<feature type="compositionally biased region" description="Polar residues" evidence="2">
    <location>
        <begin position="365"/>
        <end position="374"/>
    </location>
</feature>
<keyword evidence="1" id="KW-0479">Metal-binding</keyword>
<keyword evidence="5" id="KW-1185">Reference proteome</keyword>
<keyword evidence="1" id="KW-0862">Zinc</keyword>
<protein>
    <submittedName>
        <fullName evidence="4">Putative homeobox and C2H2 transcription</fullName>
    </submittedName>
</protein>
<feature type="compositionally biased region" description="Polar residues" evidence="2">
    <location>
        <begin position="386"/>
        <end position="425"/>
    </location>
</feature>
<dbReference type="GO" id="GO:0003677">
    <property type="term" value="F:DNA binding"/>
    <property type="evidence" value="ECO:0007669"/>
    <property type="project" value="UniProtKB-KW"/>
</dbReference>
<dbReference type="OMA" id="NQHHKSA"/>
<dbReference type="AlphaFoldDB" id="A0A1W2TF45"/>
<dbReference type="Gene3D" id="3.30.160.60">
    <property type="entry name" value="Classic Zinc Finger"/>
    <property type="match status" value="1"/>
</dbReference>
<feature type="compositionally biased region" description="Polar residues" evidence="2">
    <location>
        <begin position="324"/>
        <end position="341"/>
    </location>
</feature>
<reference evidence="4" key="1">
    <citation type="submission" date="2016-03" db="EMBL/GenBank/DDBJ databases">
        <title>Draft genome sequence of Rosellinia necatrix.</title>
        <authorList>
            <person name="Kanematsu S."/>
        </authorList>
    </citation>
    <scope>NUCLEOTIDE SEQUENCE [LARGE SCALE GENOMIC DNA]</scope>
    <source>
        <strain evidence="4">W97</strain>
    </source>
</reference>
<dbReference type="InterPro" id="IPR013087">
    <property type="entry name" value="Znf_C2H2_type"/>
</dbReference>